<comment type="similarity">
    <text evidence="2">Belongs to the mitochondrion-specific ribosomal protein mL53 family.</text>
</comment>
<keyword evidence="3" id="KW-0809">Transit peptide</keyword>
<evidence type="ECO:0000256" key="1">
    <source>
        <dbReference type="ARBA" id="ARBA00004173"/>
    </source>
</evidence>
<dbReference type="GO" id="GO:0005762">
    <property type="term" value="C:mitochondrial large ribosomal subunit"/>
    <property type="evidence" value="ECO:0007669"/>
    <property type="project" value="TreeGrafter"/>
</dbReference>
<proteinExistence type="evidence at transcript level"/>
<dbReference type="AlphaFoldDB" id="U5ESZ2"/>
<accession>U5ESZ2</accession>
<evidence type="ECO:0000256" key="8">
    <source>
        <dbReference type="ARBA" id="ARBA00042721"/>
    </source>
</evidence>
<evidence type="ECO:0000313" key="9">
    <source>
        <dbReference type="EMBL" id="JAB56873.1"/>
    </source>
</evidence>
<evidence type="ECO:0000256" key="5">
    <source>
        <dbReference type="ARBA" id="ARBA00023128"/>
    </source>
</evidence>
<protein>
    <recommendedName>
        <fullName evidence="7">Large ribosomal subunit protein mL53</fullName>
    </recommendedName>
    <alternativeName>
        <fullName evidence="8">39S ribosomal protein L53, mitochondrial</fullName>
    </alternativeName>
</protein>
<name>U5ESZ2_9DIPT</name>
<keyword evidence="5" id="KW-0496">Mitochondrion</keyword>
<dbReference type="InterPro" id="IPR052473">
    <property type="entry name" value="mtLSU_mL53"/>
</dbReference>
<evidence type="ECO:0000256" key="3">
    <source>
        <dbReference type="ARBA" id="ARBA00022946"/>
    </source>
</evidence>
<keyword evidence="4 9" id="KW-0689">Ribosomal protein</keyword>
<evidence type="ECO:0000256" key="4">
    <source>
        <dbReference type="ARBA" id="ARBA00022980"/>
    </source>
</evidence>
<dbReference type="EMBL" id="GANO01002998">
    <property type="protein sequence ID" value="JAB56873.1"/>
    <property type="molecule type" value="mRNA"/>
</dbReference>
<evidence type="ECO:0000256" key="2">
    <source>
        <dbReference type="ARBA" id="ARBA00005557"/>
    </source>
</evidence>
<dbReference type="PANTHER" id="PTHR33618:SF1">
    <property type="entry name" value="LARGE RIBOSOMAL SUBUNIT PROTEIN ML53"/>
    <property type="match status" value="1"/>
</dbReference>
<reference evidence="9" key="1">
    <citation type="journal article" date="2014" name="Insect Biochem. Mol. Biol.">
        <title>An insight into the sialome of the frog biting fly, Corethrella appendiculata.</title>
        <authorList>
            <person name="Ribeiro J.M.C."/>
            <person name="Chagas A.C."/>
            <person name="Pham V.M."/>
            <person name="Lounibos L.P."/>
            <person name="Calvo E."/>
        </authorList>
    </citation>
    <scope>NUCLEOTIDE SEQUENCE</scope>
    <source>
        <tissue evidence="9">Salivary glands</tissue>
    </source>
</reference>
<comment type="subcellular location">
    <subcellularLocation>
        <location evidence="1">Mitochondrion</location>
    </subcellularLocation>
</comment>
<dbReference type="Pfam" id="PF10780">
    <property type="entry name" value="MRP_L53"/>
    <property type="match status" value="1"/>
</dbReference>
<organism evidence="9">
    <name type="scientific">Corethrella appendiculata</name>
    <dbReference type="NCBI Taxonomy" id="1370023"/>
    <lineage>
        <taxon>Eukaryota</taxon>
        <taxon>Metazoa</taxon>
        <taxon>Ecdysozoa</taxon>
        <taxon>Arthropoda</taxon>
        <taxon>Hexapoda</taxon>
        <taxon>Insecta</taxon>
        <taxon>Pterygota</taxon>
        <taxon>Neoptera</taxon>
        <taxon>Endopterygota</taxon>
        <taxon>Diptera</taxon>
        <taxon>Nematocera</taxon>
        <taxon>Culicoidea</taxon>
        <taxon>Chaoboridae</taxon>
        <taxon>Corethrella</taxon>
    </lineage>
</organism>
<sequence length="151" mass="16567">MSVKLGGGFRRSGGIVSAIAKQLKLVNMKPVKRVTVTFDPFDENSNSAREFLHHLSIPRIALTNSNFALKTNIVCDRSEPTIVFQLLPAIQETAKYKKIEFKSANLSTLELLQLCNKHVSSLAPVEEPVNIFKTKSEKRASAGGSGGGKRR</sequence>
<dbReference type="PANTHER" id="PTHR33618">
    <property type="entry name" value="39S RIBOSOMAL PROTEIN L53, MITOCHONDRIAL"/>
    <property type="match status" value="1"/>
</dbReference>
<evidence type="ECO:0000256" key="7">
    <source>
        <dbReference type="ARBA" id="ARBA00035180"/>
    </source>
</evidence>
<dbReference type="Gene3D" id="3.40.30.10">
    <property type="entry name" value="Glutaredoxin"/>
    <property type="match status" value="1"/>
</dbReference>
<dbReference type="InterPro" id="IPR019716">
    <property type="entry name" value="Ribosomal_mL53"/>
</dbReference>
<keyword evidence="6" id="KW-0687">Ribonucleoprotein</keyword>
<evidence type="ECO:0000256" key="6">
    <source>
        <dbReference type="ARBA" id="ARBA00023274"/>
    </source>
</evidence>